<reference evidence="1" key="1">
    <citation type="journal article" date="2015" name="Genome Biol. Evol.">
        <title>Organellar Genomes of White Spruce (Picea glauca): Assembly and Annotation.</title>
        <authorList>
            <person name="Jackman S.D."/>
            <person name="Warren R.L."/>
            <person name="Gibb E.A."/>
            <person name="Vandervalk B.P."/>
            <person name="Mohamadi H."/>
            <person name="Chu J."/>
            <person name="Raymond A."/>
            <person name="Pleasance S."/>
            <person name="Coope R."/>
            <person name="Wildung M.R."/>
            <person name="Ritland C.E."/>
            <person name="Bousquet J."/>
            <person name="Jones S.J."/>
            <person name="Bohlmann J."/>
            <person name="Birol I."/>
        </authorList>
    </citation>
    <scope>NUCLEOTIDE SEQUENCE [LARGE SCALE GENOMIC DNA]</scope>
    <source>
        <tissue evidence="1">Flushing bud</tissue>
    </source>
</reference>
<keyword evidence="1" id="KW-0496">Mitochondrion</keyword>
<proteinExistence type="predicted"/>
<accession>A0A101M278</accession>
<organism evidence="1">
    <name type="scientific">Picea glauca</name>
    <name type="common">White spruce</name>
    <name type="synonym">Pinus glauca</name>
    <dbReference type="NCBI Taxonomy" id="3330"/>
    <lineage>
        <taxon>Eukaryota</taxon>
        <taxon>Viridiplantae</taxon>
        <taxon>Streptophyta</taxon>
        <taxon>Embryophyta</taxon>
        <taxon>Tracheophyta</taxon>
        <taxon>Spermatophyta</taxon>
        <taxon>Pinopsida</taxon>
        <taxon>Pinidae</taxon>
        <taxon>Conifers I</taxon>
        <taxon>Pinales</taxon>
        <taxon>Pinaceae</taxon>
        <taxon>Picea</taxon>
    </lineage>
</organism>
<sequence>MSSGFYLSKWAVWWTNRPAFWNPGLYQTTRNEIAYFNNEITLASFFSRIITTSLQLAFSAYSRLPPCNWALSLLYSILKNNK</sequence>
<evidence type="ECO:0000313" key="1">
    <source>
        <dbReference type="EMBL" id="KUM49619.1"/>
    </source>
</evidence>
<protein>
    <submittedName>
        <fullName evidence="1">Uncharacterized protein</fullName>
    </submittedName>
</protein>
<dbReference type="AlphaFoldDB" id="A0A101M278"/>
<name>A0A101M278_PICGL</name>
<dbReference type="EMBL" id="LKAM01000002">
    <property type="protein sequence ID" value="KUM49619.1"/>
    <property type="molecule type" value="Genomic_DNA"/>
</dbReference>
<comment type="caution">
    <text evidence="1">The sequence shown here is derived from an EMBL/GenBank/DDBJ whole genome shotgun (WGS) entry which is preliminary data.</text>
</comment>
<gene>
    <name evidence="1" type="ORF">ABT39_MTgene2844</name>
</gene>
<geneLocation type="mitochondrion" evidence="1"/>